<dbReference type="STRING" id="10181.G5BND0"/>
<dbReference type="InterPro" id="IPR013083">
    <property type="entry name" value="Znf_RING/FYVE/PHD"/>
</dbReference>
<proteinExistence type="predicted"/>
<dbReference type="AlphaFoldDB" id="G5BND0"/>
<dbReference type="InterPro" id="IPR001841">
    <property type="entry name" value="Znf_RING"/>
</dbReference>
<name>G5BND0_HETGA</name>
<keyword evidence="2 4" id="KW-0863">Zinc-finger</keyword>
<dbReference type="PROSITE" id="PS00518">
    <property type="entry name" value="ZF_RING_1"/>
    <property type="match status" value="1"/>
</dbReference>
<sequence length="93" mass="10437">MRNSGSLHMFEDQVLCPVCLEVFQDPVTTGCSHNFCMTCLQAAEAVLATEGCSMCRGCLLEEHKNHDTTPLEEERLCMEVEVRKVQANVDNRC</sequence>
<dbReference type="InterPro" id="IPR017907">
    <property type="entry name" value="Znf_RING_CS"/>
</dbReference>
<protein>
    <submittedName>
        <fullName evidence="6">Nuclear factor 7, brain</fullName>
    </submittedName>
</protein>
<dbReference type="EMBL" id="JH171126">
    <property type="protein sequence ID" value="EHB10791.1"/>
    <property type="molecule type" value="Genomic_DNA"/>
</dbReference>
<dbReference type="SUPFAM" id="SSF57850">
    <property type="entry name" value="RING/U-box"/>
    <property type="match status" value="1"/>
</dbReference>
<reference evidence="6 7" key="1">
    <citation type="journal article" date="2011" name="Nature">
        <title>Genome sequencing reveals insights into physiology and longevity of the naked mole rat.</title>
        <authorList>
            <person name="Kim E.B."/>
            <person name="Fang X."/>
            <person name="Fushan A.A."/>
            <person name="Huang Z."/>
            <person name="Lobanov A.V."/>
            <person name="Han L."/>
            <person name="Marino S.M."/>
            <person name="Sun X."/>
            <person name="Turanov A.A."/>
            <person name="Yang P."/>
            <person name="Yim S.H."/>
            <person name="Zhao X."/>
            <person name="Kasaikina M.V."/>
            <person name="Stoletzki N."/>
            <person name="Peng C."/>
            <person name="Polak P."/>
            <person name="Xiong Z."/>
            <person name="Kiezun A."/>
            <person name="Zhu Y."/>
            <person name="Chen Y."/>
            <person name="Kryukov G.V."/>
            <person name="Zhang Q."/>
            <person name="Peshkin L."/>
            <person name="Yang L."/>
            <person name="Bronson R.T."/>
            <person name="Buffenstein R."/>
            <person name="Wang B."/>
            <person name="Han C."/>
            <person name="Li Q."/>
            <person name="Chen L."/>
            <person name="Zhao W."/>
            <person name="Sunyaev S.R."/>
            <person name="Park T.J."/>
            <person name="Zhang G."/>
            <person name="Wang J."/>
            <person name="Gladyshev V.N."/>
        </authorList>
    </citation>
    <scope>NUCLEOTIDE SEQUENCE [LARGE SCALE GENOMIC DNA]</scope>
</reference>
<evidence type="ECO:0000313" key="7">
    <source>
        <dbReference type="Proteomes" id="UP000006813"/>
    </source>
</evidence>
<evidence type="ECO:0000256" key="3">
    <source>
        <dbReference type="ARBA" id="ARBA00022833"/>
    </source>
</evidence>
<evidence type="ECO:0000256" key="1">
    <source>
        <dbReference type="ARBA" id="ARBA00022723"/>
    </source>
</evidence>
<evidence type="ECO:0000313" key="6">
    <source>
        <dbReference type="EMBL" id="EHB10791.1"/>
    </source>
</evidence>
<dbReference type="InParanoid" id="G5BND0"/>
<organism evidence="6 7">
    <name type="scientific">Heterocephalus glaber</name>
    <name type="common">Naked mole rat</name>
    <dbReference type="NCBI Taxonomy" id="10181"/>
    <lineage>
        <taxon>Eukaryota</taxon>
        <taxon>Metazoa</taxon>
        <taxon>Chordata</taxon>
        <taxon>Craniata</taxon>
        <taxon>Vertebrata</taxon>
        <taxon>Euteleostomi</taxon>
        <taxon>Mammalia</taxon>
        <taxon>Eutheria</taxon>
        <taxon>Euarchontoglires</taxon>
        <taxon>Glires</taxon>
        <taxon>Rodentia</taxon>
        <taxon>Hystricomorpha</taxon>
        <taxon>Bathyergidae</taxon>
        <taxon>Heterocephalus</taxon>
    </lineage>
</organism>
<dbReference type="Gene3D" id="3.30.40.10">
    <property type="entry name" value="Zinc/RING finger domain, C3HC4 (zinc finger)"/>
    <property type="match status" value="1"/>
</dbReference>
<evidence type="ECO:0000259" key="5">
    <source>
        <dbReference type="PROSITE" id="PS50089"/>
    </source>
</evidence>
<dbReference type="Proteomes" id="UP000006813">
    <property type="component" value="Unassembled WGS sequence"/>
</dbReference>
<gene>
    <name evidence="6" type="ORF">GW7_04484</name>
</gene>
<evidence type="ECO:0000256" key="2">
    <source>
        <dbReference type="ARBA" id="ARBA00022771"/>
    </source>
</evidence>
<dbReference type="GO" id="GO:0008270">
    <property type="term" value="F:zinc ion binding"/>
    <property type="evidence" value="ECO:0007669"/>
    <property type="project" value="UniProtKB-KW"/>
</dbReference>
<accession>G5BND0</accession>
<dbReference type="SMART" id="SM00184">
    <property type="entry name" value="RING"/>
    <property type="match status" value="1"/>
</dbReference>
<keyword evidence="3" id="KW-0862">Zinc</keyword>
<feature type="domain" description="RING-type" evidence="5">
    <location>
        <begin position="16"/>
        <end position="56"/>
    </location>
</feature>
<dbReference type="Pfam" id="PF13445">
    <property type="entry name" value="zf-RING_UBOX"/>
    <property type="match status" value="1"/>
</dbReference>
<evidence type="ECO:0000256" key="4">
    <source>
        <dbReference type="PROSITE-ProRule" id="PRU00175"/>
    </source>
</evidence>
<keyword evidence="1" id="KW-0479">Metal-binding</keyword>
<dbReference type="PROSITE" id="PS50089">
    <property type="entry name" value="ZF_RING_2"/>
    <property type="match status" value="1"/>
</dbReference>
<dbReference type="InterPro" id="IPR027370">
    <property type="entry name" value="Znf-RING_euk"/>
</dbReference>